<protein>
    <recommendedName>
        <fullName evidence="2">Flavinylation-associated cytochrome domain-containing protein</fullName>
    </recommendedName>
</protein>
<evidence type="ECO:0000313" key="4">
    <source>
        <dbReference type="Proteomes" id="UP000033072"/>
    </source>
</evidence>
<feature type="domain" description="Flavinylation-associated cytochrome" evidence="2">
    <location>
        <begin position="9"/>
        <end position="76"/>
    </location>
</feature>
<name>A0A0E3S440_9EURY</name>
<evidence type="ECO:0000256" key="1">
    <source>
        <dbReference type="SAM" id="Phobius"/>
    </source>
</evidence>
<keyword evidence="1" id="KW-0472">Membrane</keyword>
<dbReference type="HOGENOM" id="CLU_2217073_0_0_2"/>
<dbReference type="Proteomes" id="UP000033072">
    <property type="component" value="Chromosome"/>
</dbReference>
<dbReference type="GeneID" id="24806504"/>
<keyword evidence="1" id="KW-0812">Transmembrane</keyword>
<dbReference type="RefSeq" id="WP_048126245.1">
    <property type="nucleotide sequence ID" value="NZ_CP009515.1"/>
</dbReference>
<dbReference type="Pfam" id="PF14358">
    <property type="entry name" value="DUF4405"/>
    <property type="match status" value="1"/>
</dbReference>
<dbReference type="AlphaFoldDB" id="A0A0E3S440"/>
<keyword evidence="4" id="KW-1185">Reference proteome</keyword>
<proteinExistence type="predicted"/>
<dbReference type="KEGG" id="mls:MSLAZ_1735"/>
<feature type="transmembrane region" description="Helical" evidence="1">
    <location>
        <begin position="12"/>
        <end position="35"/>
    </location>
</feature>
<gene>
    <name evidence="3" type="ORF">MSLAZ_1735</name>
</gene>
<feature type="transmembrane region" description="Helical" evidence="1">
    <location>
        <begin position="55"/>
        <end position="73"/>
    </location>
</feature>
<dbReference type="EMBL" id="CP009515">
    <property type="protein sequence ID" value="AKB74996.1"/>
    <property type="molecule type" value="Genomic_DNA"/>
</dbReference>
<accession>A0A0E3S440</accession>
<organism evidence="3 4">
    <name type="scientific">Methanosarcina lacustris Z-7289</name>
    <dbReference type="NCBI Taxonomy" id="1434111"/>
    <lineage>
        <taxon>Archaea</taxon>
        <taxon>Methanobacteriati</taxon>
        <taxon>Methanobacteriota</taxon>
        <taxon>Stenosarchaea group</taxon>
        <taxon>Methanomicrobia</taxon>
        <taxon>Methanosarcinales</taxon>
        <taxon>Methanosarcinaceae</taxon>
        <taxon>Methanosarcina</taxon>
    </lineage>
</organism>
<reference evidence="3 4" key="1">
    <citation type="submission" date="2014-07" db="EMBL/GenBank/DDBJ databases">
        <title>Methanogenic archaea and the global carbon cycle.</title>
        <authorList>
            <person name="Henriksen J.R."/>
            <person name="Luke J."/>
            <person name="Reinhart S."/>
            <person name="Benedict M.N."/>
            <person name="Youngblut N.D."/>
            <person name="Metcalf M.E."/>
            <person name="Whitaker R.J."/>
            <person name="Metcalf W.W."/>
        </authorList>
    </citation>
    <scope>NUCLEOTIDE SEQUENCE [LARGE SCALE GENOMIC DNA]</scope>
    <source>
        <strain evidence="3 4">Z-7289</strain>
    </source>
</reference>
<evidence type="ECO:0000259" key="2">
    <source>
        <dbReference type="Pfam" id="PF14358"/>
    </source>
</evidence>
<keyword evidence="1" id="KW-1133">Transmembrane helix</keyword>
<sequence>MNKAEKNFFVDIVIGIAFLITAISALVFLVPTGWIDFSSSTTPTILGLNFGVWKMLHKYSGIVILIGVVIHQLQHWNWIITMIKKVLPRLRLPKRQRADSAQSKKV</sequence>
<evidence type="ECO:0000313" key="3">
    <source>
        <dbReference type="EMBL" id="AKB74996.1"/>
    </source>
</evidence>
<dbReference type="InterPro" id="IPR025517">
    <property type="entry name" value="DUF4405"/>
</dbReference>
<dbReference type="PATRIC" id="fig|1434111.4.peg.2270"/>